<accession>A0A0F9GJR0</accession>
<sequence length="81" mass="9087">MLIYEITSILKGSLPESKQVELTVLKDEWKPGDDGPRIAGTIKVEHTRDGLDEMFGEGYDVGDKMELAEVRFVTSEQEEEG</sequence>
<reference evidence="1" key="1">
    <citation type="journal article" date="2015" name="Nature">
        <title>Complex archaea that bridge the gap between prokaryotes and eukaryotes.</title>
        <authorList>
            <person name="Spang A."/>
            <person name="Saw J.H."/>
            <person name="Jorgensen S.L."/>
            <person name="Zaremba-Niedzwiedzka K."/>
            <person name="Martijn J."/>
            <person name="Lind A.E."/>
            <person name="van Eijk R."/>
            <person name="Schleper C."/>
            <person name="Guy L."/>
            <person name="Ettema T.J."/>
        </authorList>
    </citation>
    <scope>NUCLEOTIDE SEQUENCE</scope>
</reference>
<proteinExistence type="predicted"/>
<gene>
    <name evidence="1" type="ORF">LCGC14_2112740</name>
</gene>
<protein>
    <submittedName>
        <fullName evidence="1">Uncharacterized protein</fullName>
    </submittedName>
</protein>
<dbReference type="AlphaFoldDB" id="A0A0F9GJR0"/>
<organism evidence="1">
    <name type="scientific">marine sediment metagenome</name>
    <dbReference type="NCBI Taxonomy" id="412755"/>
    <lineage>
        <taxon>unclassified sequences</taxon>
        <taxon>metagenomes</taxon>
        <taxon>ecological metagenomes</taxon>
    </lineage>
</organism>
<dbReference type="EMBL" id="LAZR01026144">
    <property type="protein sequence ID" value="KKL69655.1"/>
    <property type="molecule type" value="Genomic_DNA"/>
</dbReference>
<name>A0A0F9GJR0_9ZZZZ</name>
<evidence type="ECO:0000313" key="1">
    <source>
        <dbReference type="EMBL" id="KKL69655.1"/>
    </source>
</evidence>
<comment type="caution">
    <text evidence="1">The sequence shown here is derived from an EMBL/GenBank/DDBJ whole genome shotgun (WGS) entry which is preliminary data.</text>
</comment>